<dbReference type="Gene3D" id="2.60.40.1730">
    <property type="entry name" value="tricorn interacting facor f3 domain"/>
    <property type="match status" value="1"/>
</dbReference>
<comment type="similarity">
    <text evidence="2">Belongs to the peptidase M1 family.</text>
</comment>
<name>A0A2V3IL34_9FLOR</name>
<dbReference type="CDD" id="cd09599">
    <property type="entry name" value="M1_LTA4H"/>
    <property type="match status" value="1"/>
</dbReference>
<dbReference type="GO" id="GO:0008270">
    <property type="term" value="F:zinc ion binding"/>
    <property type="evidence" value="ECO:0007669"/>
    <property type="project" value="InterPro"/>
</dbReference>
<evidence type="ECO:0000256" key="3">
    <source>
        <dbReference type="ARBA" id="ARBA00022490"/>
    </source>
</evidence>
<comment type="cofactor">
    <cofactor evidence="11">
        <name>Zn(2+)</name>
        <dbReference type="ChEBI" id="CHEBI:29105"/>
    </cofactor>
    <text evidence="11">Binds 1 zinc ion per subunit.</text>
</comment>
<dbReference type="Gene3D" id="1.25.40.320">
    <property type="entry name" value="Peptidase M1, leukotriene A4 hydrolase/aminopeptidase C-terminal domain"/>
    <property type="match status" value="1"/>
</dbReference>
<evidence type="ECO:0000256" key="1">
    <source>
        <dbReference type="ARBA" id="ARBA00004496"/>
    </source>
</evidence>
<evidence type="ECO:0000256" key="8">
    <source>
        <dbReference type="ARBA" id="ARBA00023049"/>
    </source>
</evidence>
<dbReference type="SUPFAM" id="SSF63737">
    <property type="entry name" value="Leukotriene A4 hydrolase N-terminal domain"/>
    <property type="match status" value="1"/>
</dbReference>
<dbReference type="GO" id="GO:0006508">
    <property type="term" value="P:proteolysis"/>
    <property type="evidence" value="ECO:0007669"/>
    <property type="project" value="UniProtKB-KW"/>
</dbReference>
<dbReference type="PRINTS" id="PR00756">
    <property type="entry name" value="ALADIPTASE"/>
</dbReference>
<comment type="caution">
    <text evidence="13">The sequence shown here is derived from an EMBL/GenBank/DDBJ whole genome shotgun (WGS) entry which is preliminary data.</text>
</comment>
<dbReference type="AlphaFoldDB" id="A0A2V3IL34"/>
<protein>
    <submittedName>
        <fullName evidence="13">Leukotriene A-4 hydrolase</fullName>
    </submittedName>
</protein>
<feature type="binding site" evidence="11">
    <location>
        <position position="319"/>
    </location>
    <ligand>
        <name>Zn(2+)</name>
        <dbReference type="ChEBI" id="CHEBI:29105"/>
        <note>catalytic</note>
    </ligand>
</feature>
<evidence type="ECO:0000256" key="7">
    <source>
        <dbReference type="ARBA" id="ARBA00022833"/>
    </source>
</evidence>
<dbReference type="SMART" id="SM01263">
    <property type="entry name" value="Leuk-A4-hydro_C"/>
    <property type="match status" value="1"/>
</dbReference>
<evidence type="ECO:0000256" key="10">
    <source>
        <dbReference type="PIRSR" id="PIRSR634015-2"/>
    </source>
</evidence>
<keyword evidence="3" id="KW-0963">Cytoplasm</keyword>
<feature type="binding site" evidence="10">
    <location>
        <begin position="290"/>
        <end position="295"/>
    </location>
    <ligand>
        <name>a peptide</name>
        <dbReference type="ChEBI" id="CHEBI:60466"/>
    </ligand>
</feature>
<keyword evidence="8" id="KW-0482">Metalloprotease</keyword>
<feature type="domain" description="Peptidase M1 leukotriene A4 hydrolase/aminopeptidase C-terminal" evidence="12">
    <location>
        <begin position="486"/>
        <end position="653"/>
    </location>
</feature>
<keyword evidence="14" id="KW-1185">Reference proteome</keyword>
<dbReference type="InterPro" id="IPR015211">
    <property type="entry name" value="Peptidase_M1_C"/>
</dbReference>
<keyword evidence="7 11" id="KW-0862">Zinc</keyword>
<gene>
    <name evidence="13" type="ORF">BWQ96_07452</name>
</gene>
<keyword evidence="4" id="KW-0645">Protease</keyword>
<dbReference type="InterPro" id="IPR042097">
    <property type="entry name" value="Aminopeptidase_N-like_N_sf"/>
</dbReference>
<dbReference type="STRING" id="448386.A0A2V3IL34"/>
<dbReference type="PANTHER" id="PTHR45726:SF3">
    <property type="entry name" value="LEUKOTRIENE A-4 HYDROLASE"/>
    <property type="match status" value="1"/>
</dbReference>
<dbReference type="Pfam" id="PF09127">
    <property type="entry name" value="Leuk-A4-hydro_C"/>
    <property type="match status" value="1"/>
</dbReference>
<evidence type="ECO:0000256" key="5">
    <source>
        <dbReference type="ARBA" id="ARBA00022723"/>
    </source>
</evidence>
<feature type="active site" description="Proton acceptor" evidence="9">
    <location>
        <position position="320"/>
    </location>
</feature>
<evidence type="ECO:0000259" key="12">
    <source>
        <dbReference type="SMART" id="SM01263"/>
    </source>
</evidence>
<feature type="binding site" evidence="10">
    <location>
        <begin position="609"/>
        <end position="611"/>
    </location>
    <ligand>
        <name>a peptide</name>
        <dbReference type="ChEBI" id="CHEBI:60466"/>
    </ligand>
</feature>
<reference evidence="13 14" key="1">
    <citation type="journal article" date="2018" name="Mol. Biol. Evol.">
        <title>Analysis of the draft genome of the red seaweed Gracilariopsis chorda provides insights into genome size evolution in Rhodophyta.</title>
        <authorList>
            <person name="Lee J."/>
            <person name="Yang E.C."/>
            <person name="Graf L."/>
            <person name="Yang J.H."/>
            <person name="Qiu H."/>
            <person name="Zel Zion U."/>
            <person name="Chan C.X."/>
            <person name="Stephens T.G."/>
            <person name="Weber A.P.M."/>
            <person name="Boo G.H."/>
            <person name="Boo S.M."/>
            <person name="Kim K.M."/>
            <person name="Shin Y."/>
            <person name="Jung M."/>
            <person name="Lee S.J."/>
            <person name="Yim H.S."/>
            <person name="Lee J.H."/>
            <person name="Bhattacharya D."/>
            <person name="Yoon H.S."/>
        </authorList>
    </citation>
    <scope>NUCLEOTIDE SEQUENCE [LARGE SCALE GENOMIC DNA]</scope>
    <source>
        <strain evidence="13 14">SKKU-2015</strain>
        <tissue evidence="13">Whole body</tissue>
    </source>
</reference>
<keyword evidence="5 11" id="KW-0479">Metal-binding</keyword>
<organism evidence="13 14">
    <name type="scientific">Gracilariopsis chorda</name>
    <dbReference type="NCBI Taxonomy" id="448386"/>
    <lineage>
        <taxon>Eukaryota</taxon>
        <taxon>Rhodophyta</taxon>
        <taxon>Florideophyceae</taxon>
        <taxon>Rhodymeniophycidae</taxon>
        <taxon>Gracilariales</taxon>
        <taxon>Gracilariaceae</taxon>
        <taxon>Gracilariopsis</taxon>
    </lineage>
</organism>
<feature type="active site" description="Proton donor" evidence="9">
    <location>
        <position position="408"/>
    </location>
</feature>
<dbReference type="GO" id="GO:0008237">
    <property type="term" value="F:metallopeptidase activity"/>
    <property type="evidence" value="ECO:0007669"/>
    <property type="project" value="UniProtKB-KW"/>
</dbReference>
<dbReference type="GO" id="GO:0005829">
    <property type="term" value="C:cytosol"/>
    <property type="evidence" value="ECO:0007669"/>
    <property type="project" value="TreeGrafter"/>
</dbReference>
<evidence type="ECO:0000313" key="13">
    <source>
        <dbReference type="EMBL" id="PXF42801.1"/>
    </source>
</evidence>
<dbReference type="PANTHER" id="PTHR45726">
    <property type="entry name" value="LEUKOTRIENE A-4 HYDROLASE"/>
    <property type="match status" value="1"/>
</dbReference>
<dbReference type="InterPro" id="IPR001930">
    <property type="entry name" value="Peptidase_M1"/>
</dbReference>
<feature type="binding site" evidence="10">
    <location>
        <begin position="160"/>
        <end position="162"/>
    </location>
    <ligand>
        <name>a peptide</name>
        <dbReference type="ChEBI" id="CHEBI:60466"/>
    </ligand>
</feature>
<sequence>MTKYPEYIPPAIPGHVNPPPAEYQDPSSFSFPGIHFTRNMHIDFTIDFNPRLLHGEARYTFLVKNPSATELVLDICGLTIKYIKIEDKILDYSIDNLSSPIGNALRIRLPDYLAVGDQQNIFRTIGYSTPGNGAGHQAGGALDWLKSEQTSSGEPFAFTQCQSIHARSIVPCQDTSAVKATYSALAKVAPPYQHLTVVMSAQNVPLRPGETGTRFECGVPVPSYLIAFACGLLEQRELSNRCVVWAEPSVVNASAHEFAEVEDMLVTAEKIAGPYVWGRYDLLVLPSSFPYGGMENPFLTFVTPTLLAGDRSMSNVIVHEIAHAWSGNLVSCQDTRHFWLNEGFTVKLERRIIREMRSKAREGLDGIAGRRDLDDLILSFGDNLKYSTLVSQLQVDEDPDDYFNIIPYEKGYNVLLLLEQKVEKEGGNLHDWMREYFKANEYQSINTDDFLRLFKEAFPNLYEKFEWDTWLYGEGNCVEYGDLDLTLVHQAAEFTDKWLDLFREVDSLPYDDAVEACRKQLGTDIDDFETWDAKTKHGFLTDLRGKIAANESPGQIVWNGKCPGYLEDIHGFNAIKNSEVRFMWCRLALSGCYENVLDNVNEFVSMQGRMKYIRPLYADMNDIYPKGSNATDLFAANKNSYHSIAVKMIERDLGLDGSRKTR</sequence>
<evidence type="ECO:0000256" key="9">
    <source>
        <dbReference type="PIRSR" id="PIRSR634015-1"/>
    </source>
</evidence>
<dbReference type="InterPro" id="IPR034015">
    <property type="entry name" value="M1_LTA4H"/>
</dbReference>
<dbReference type="FunFam" id="3.30.2010.30:FF:000001">
    <property type="entry name" value="Leukotriene A(4) hydrolase"/>
    <property type="match status" value="1"/>
</dbReference>
<dbReference type="Gene3D" id="1.10.390.10">
    <property type="entry name" value="Neutral Protease Domain 2"/>
    <property type="match status" value="1"/>
</dbReference>
<keyword evidence="6 13" id="KW-0378">Hydrolase</keyword>
<dbReference type="InterPro" id="IPR038502">
    <property type="entry name" value="M1_LTA-4_hydro/amino_C_sf"/>
</dbReference>
<dbReference type="SUPFAM" id="SSF48371">
    <property type="entry name" value="ARM repeat"/>
    <property type="match status" value="1"/>
</dbReference>
<dbReference type="InterPro" id="IPR016024">
    <property type="entry name" value="ARM-type_fold"/>
</dbReference>
<dbReference type="EMBL" id="NBIV01000149">
    <property type="protein sequence ID" value="PXF42801.1"/>
    <property type="molecule type" value="Genomic_DNA"/>
</dbReference>
<dbReference type="InterPro" id="IPR049980">
    <property type="entry name" value="LTA4H_cat"/>
</dbReference>
<dbReference type="OrthoDB" id="79562at2759"/>
<dbReference type="Gene3D" id="3.30.2010.30">
    <property type="match status" value="1"/>
</dbReference>
<dbReference type="Pfam" id="PF01433">
    <property type="entry name" value="Peptidase_M1"/>
    <property type="match status" value="1"/>
</dbReference>
<feature type="binding site" evidence="11">
    <location>
        <position position="342"/>
    </location>
    <ligand>
        <name>Zn(2+)</name>
        <dbReference type="ChEBI" id="CHEBI:29105"/>
        <note>catalytic</note>
    </ligand>
</feature>
<comment type="subcellular location">
    <subcellularLocation>
        <location evidence="1">Cytoplasm</location>
    </subcellularLocation>
</comment>
<dbReference type="InterPro" id="IPR045357">
    <property type="entry name" value="Aminopeptidase_N-like_N"/>
</dbReference>
<dbReference type="Proteomes" id="UP000247409">
    <property type="component" value="Unassembled WGS sequence"/>
</dbReference>
<dbReference type="InterPro" id="IPR027268">
    <property type="entry name" value="Peptidase_M4/M1_CTD_sf"/>
</dbReference>
<dbReference type="InterPro" id="IPR014782">
    <property type="entry name" value="Peptidase_M1_dom"/>
</dbReference>
<proteinExistence type="inferred from homology"/>
<dbReference type="Pfam" id="PF17900">
    <property type="entry name" value="Peptidase_M1_N"/>
    <property type="match status" value="1"/>
</dbReference>
<dbReference type="SUPFAM" id="SSF55486">
    <property type="entry name" value="Metalloproteases ('zincins'), catalytic domain"/>
    <property type="match status" value="1"/>
</dbReference>
<evidence type="ECO:0000256" key="11">
    <source>
        <dbReference type="PIRSR" id="PIRSR634015-3"/>
    </source>
</evidence>
<evidence type="ECO:0000256" key="6">
    <source>
        <dbReference type="ARBA" id="ARBA00022801"/>
    </source>
</evidence>
<feature type="binding site" evidence="11">
    <location>
        <position position="323"/>
    </location>
    <ligand>
        <name>Zn(2+)</name>
        <dbReference type="ChEBI" id="CHEBI:29105"/>
        <note>catalytic</note>
    </ligand>
</feature>
<evidence type="ECO:0000256" key="2">
    <source>
        <dbReference type="ARBA" id="ARBA00010136"/>
    </source>
</evidence>
<accession>A0A2V3IL34</accession>
<evidence type="ECO:0000313" key="14">
    <source>
        <dbReference type="Proteomes" id="UP000247409"/>
    </source>
</evidence>
<evidence type="ECO:0000256" key="4">
    <source>
        <dbReference type="ARBA" id="ARBA00022670"/>
    </source>
</evidence>